<dbReference type="InterPro" id="IPR002942">
    <property type="entry name" value="S4_RNA-bd"/>
</dbReference>
<dbReference type="AlphaFoldDB" id="U3U9R6"/>
<dbReference type="Proteomes" id="UP000016900">
    <property type="component" value="Chromosome"/>
</dbReference>
<dbReference type="InterPro" id="IPR050188">
    <property type="entry name" value="RluA_PseudoU_synthase"/>
</dbReference>
<comment type="catalytic activity">
    <reaction evidence="1">
        <text>uridine(955/2504/2580) in 23S rRNA = pseudouridine(955/2504/2580) in 23S rRNA</text>
        <dbReference type="Rhea" id="RHEA:42528"/>
        <dbReference type="Rhea" id="RHEA-COMP:10099"/>
        <dbReference type="Rhea" id="RHEA-COMP:10100"/>
        <dbReference type="ChEBI" id="CHEBI:65314"/>
        <dbReference type="ChEBI" id="CHEBI:65315"/>
        <dbReference type="EC" id="5.4.99.24"/>
    </reaction>
</comment>
<dbReference type="Pfam" id="PF01479">
    <property type="entry name" value="S4"/>
    <property type="match status" value="1"/>
</dbReference>
<comment type="catalytic activity">
    <reaction evidence="7">
        <text>a uridine in RNA = a pseudouridine in RNA</text>
        <dbReference type="Rhea" id="RHEA:48348"/>
        <dbReference type="Rhea" id="RHEA-COMP:12068"/>
        <dbReference type="Rhea" id="RHEA-COMP:12069"/>
        <dbReference type="ChEBI" id="CHEBI:65314"/>
        <dbReference type="ChEBI" id="CHEBI:65315"/>
    </reaction>
</comment>
<name>U3U9R6_9GAMM</name>
<evidence type="ECO:0000313" key="9">
    <source>
        <dbReference type="Proteomes" id="UP000016900"/>
    </source>
</evidence>
<dbReference type="GO" id="GO:0160141">
    <property type="term" value="F:23S rRNA pseudouridine(955/2504/2580) synthase activity"/>
    <property type="evidence" value="ECO:0007669"/>
    <property type="project" value="UniProtKB-EC"/>
</dbReference>
<dbReference type="KEGG" id="hhs:HHS_06930"/>
<proteinExistence type="inferred from homology"/>
<evidence type="ECO:0000256" key="2">
    <source>
        <dbReference type="ARBA" id="ARBA00002876"/>
    </source>
</evidence>
<dbReference type="PROSITE" id="PS01129">
    <property type="entry name" value="PSI_RLU"/>
    <property type="match status" value="1"/>
</dbReference>
<dbReference type="STRING" id="1235990.BMSBPS_0323"/>
<comment type="function">
    <text evidence="2">Responsible for synthesis of pseudouridine from uracil at positions 955, 2504 and 2580 in 23S ribosomal RNA.</text>
</comment>
<dbReference type="Gene3D" id="3.10.290.10">
    <property type="entry name" value="RNA-binding S4 domain"/>
    <property type="match status" value="1"/>
</dbReference>
<dbReference type="KEGG" id="pck:BMSBPS_0323"/>
<comment type="similarity">
    <text evidence="3 7">Belongs to the pseudouridine synthase RluA family.</text>
</comment>
<accession>U3U9R6</accession>
<dbReference type="SMART" id="SM00363">
    <property type="entry name" value="S4"/>
    <property type="match status" value="1"/>
</dbReference>
<evidence type="ECO:0000313" key="8">
    <source>
        <dbReference type="EMBL" id="BAO00663.1"/>
    </source>
</evidence>
<evidence type="ECO:0000256" key="7">
    <source>
        <dbReference type="RuleBase" id="RU362028"/>
    </source>
</evidence>
<dbReference type="FunFam" id="3.10.290.10:FF:000010">
    <property type="entry name" value="Pseudouridine synthase"/>
    <property type="match status" value="1"/>
</dbReference>
<dbReference type="eggNOG" id="COG0564">
    <property type="taxonomic scope" value="Bacteria"/>
</dbReference>
<dbReference type="NCBIfam" id="TIGR00005">
    <property type="entry name" value="rluA_subfam"/>
    <property type="match status" value="1"/>
</dbReference>
<dbReference type="EC" id="5.4.99.-" evidence="7"/>
<dbReference type="InterPro" id="IPR036986">
    <property type="entry name" value="S4_RNA-bd_sf"/>
</dbReference>
<gene>
    <name evidence="8" type="primary">rluC</name>
    <name evidence="8" type="ORF">HHS_06930</name>
</gene>
<dbReference type="CDD" id="cd02869">
    <property type="entry name" value="PseudoU_synth_RluA_like"/>
    <property type="match status" value="1"/>
</dbReference>
<keyword evidence="9" id="KW-1185">Reference proteome</keyword>
<organism evidence="8 9">
    <name type="scientific">Candidatus Pantoea carbekii</name>
    <dbReference type="NCBI Taxonomy" id="1235990"/>
    <lineage>
        <taxon>Bacteria</taxon>
        <taxon>Pseudomonadati</taxon>
        <taxon>Pseudomonadota</taxon>
        <taxon>Gammaproteobacteria</taxon>
        <taxon>Enterobacterales</taxon>
        <taxon>Erwiniaceae</taxon>
        <taxon>Pantoea</taxon>
    </lineage>
</organism>
<reference evidence="8 9" key="1">
    <citation type="submission" date="2012-10" db="EMBL/GenBank/DDBJ databases">
        <title>Genome sequence of the symbiont of the pentatomidae stink bug Halyomorpha halys.</title>
        <authorList>
            <person name="Kobayashi H."/>
            <person name="Fujii-Muramatsu R."/>
            <person name="Takeishi K."/>
            <person name="Noda H."/>
        </authorList>
    </citation>
    <scope>NUCLEOTIDE SEQUENCE [LARGE SCALE GENOMIC DNA]</scope>
</reference>
<dbReference type="SUPFAM" id="SSF55174">
    <property type="entry name" value="Alpha-L RNA-binding motif"/>
    <property type="match status" value="1"/>
</dbReference>
<dbReference type="Pfam" id="PF00849">
    <property type="entry name" value="PseudoU_synth_2"/>
    <property type="match status" value="1"/>
</dbReference>
<dbReference type="SUPFAM" id="SSF55120">
    <property type="entry name" value="Pseudouridine synthase"/>
    <property type="match status" value="1"/>
</dbReference>
<keyword evidence="4" id="KW-0698">rRNA processing</keyword>
<dbReference type="InterPro" id="IPR006225">
    <property type="entry name" value="PsdUridine_synth_RluC/D"/>
</dbReference>
<dbReference type="CDD" id="cd00165">
    <property type="entry name" value="S4"/>
    <property type="match status" value="1"/>
</dbReference>
<keyword evidence="5" id="KW-0694">RNA-binding</keyword>
<evidence type="ECO:0000256" key="3">
    <source>
        <dbReference type="ARBA" id="ARBA00010876"/>
    </source>
</evidence>
<keyword evidence="6 7" id="KW-0413">Isomerase</keyword>
<protein>
    <recommendedName>
        <fullName evidence="7">Pseudouridine synthase</fullName>
        <ecNumber evidence="7">5.4.99.-</ecNumber>
    </recommendedName>
</protein>
<evidence type="ECO:0000256" key="6">
    <source>
        <dbReference type="ARBA" id="ARBA00023235"/>
    </source>
</evidence>
<dbReference type="EMBL" id="AP012554">
    <property type="protein sequence ID" value="BAO00663.1"/>
    <property type="molecule type" value="Genomic_DNA"/>
</dbReference>
<dbReference type="PANTHER" id="PTHR21600">
    <property type="entry name" value="MITOCHONDRIAL RNA PSEUDOURIDINE SYNTHASE"/>
    <property type="match status" value="1"/>
</dbReference>
<dbReference type="Gene3D" id="3.30.2350.10">
    <property type="entry name" value="Pseudouridine synthase"/>
    <property type="match status" value="1"/>
</dbReference>
<sequence length="323" mass="37150">MVKTNNIPVKLIAIKDEDIDQRIDNFLCTQLKGVPKSMIYRIIRKGAVRVNKKRIQPKYKLQYGDQVRLPPVRIAKCKRYAQLSPKLYKIAAITKAILYEDDYLMILNKMAGIAVHGGTGVQFGIIESLRVLRSEIPFLELVHRLDRDTSGILMIAKKRSALRSLNQQLREQTIKKSYIALVKGDWPPSLQLIQFPLLKKSSQNSEYMVCVNMQGKPSETYFRVKERFSFATLVHVTPITGRTHQIRVHALHCGHPIACDNRYGDREFDDQLTKKIGLSRLFLHASVIKFVHPSTKETMKIKAPLDNILKDCLFKLRQKNIDN</sequence>
<evidence type="ECO:0000256" key="4">
    <source>
        <dbReference type="ARBA" id="ARBA00022552"/>
    </source>
</evidence>
<dbReference type="InterPro" id="IPR020103">
    <property type="entry name" value="PsdUridine_synth_cat_dom_sf"/>
</dbReference>
<evidence type="ECO:0000256" key="5">
    <source>
        <dbReference type="ARBA" id="ARBA00022884"/>
    </source>
</evidence>
<dbReference type="PROSITE" id="PS50889">
    <property type="entry name" value="S4"/>
    <property type="match status" value="1"/>
</dbReference>
<dbReference type="NCBIfam" id="NF008249">
    <property type="entry name" value="PRK11025.1"/>
    <property type="match status" value="1"/>
</dbReference>
<dbReference type="PATRIC" id="fig|1235990.3.peg.689"/>
<dbReference type="GO" id="GO:0000455">
    <property type="term" value="P:enzyme-directed rRNA pseudouridine synthesis"/>
    <property type="evidence" value="ECO:0007669"/>
    <property type="project" value="TreeGrafter"/>
</dbReference>
<dbReference type="InterPro" id="IPR006224">
    <property type="entry name" value="PsdUridine_synth_RluA-like_CS"/>
</dbReference>
<dbReference type="InterPro" id="IPR006145">
    <property type="entry name" value="PsdUridine_synth_RsuA/RluA"/>
</dbReference>
<evidence type="ECO:0000256" key="1">
    <source>
        <dbReference type="ARBA" id="ARBA00000381"/>
    </source>
</evidence>
<dbReference type="PANTHER" id="PTHR21600:SF92">
    <property type="entry name" value="RIBOSOMAL LARGE SUBUNIT PSEUDOURIDINE SYNTHASE C"/>
    <property type="match status" value="1"/>
</dbReference>
<dbReference type="GO" id="GO:0003723">
    <property type="term" value="F:RNA binding"/>
    <property type="evidence" value="ECO:0007669"/>
    <property type="project" value="UniProtKB-KW"/>
</dbReference>